<comment type="caution">
    <text evidence="2">The sequence shown here is derived from an EMBL/GenBank/DDBJ whole genome shotgun (WGS) entry which is preliminary data.</text>
</comment>
<dbReference type="AlphaFoldDB" id="A0A8H5D4D5"/>
<feature type="compositionally biased region" description="Polar residues" evidence="1">
    <location>
        <begin position="239"/>
        <end position="255"/>
    </location>
</feature>
<dbReference type="Proteomes" id="UP000518752">
    <property type="component" value="Unassembled WGS sequence"/>
</dbReference>
<feature type="region of interest" description="Disordered" evidence="1">
    <location>
        <begin position="182"/>
        <end position="333"/>
    </location>
</feature>
<proteinExistence type="predicted"/>
<feature type="compositionally biased region" description="Basic and acidic residues" evidence="1">
    <location>
        <begin position="209"/>
        <end position="235"/>
    </location>
</feature>
<evidence type="ECO:0000313" key="2">
    <source>
        <dbReference type="EMBL" id="KAF5353013.1"/>
    </source>
</evidence>
<sequence length="400" mass="44893">MPYPHSLQHDLAEAGLPGSFRWQGVKETEEPGHVQVLEQAQSSRWSLSTAGTPLQGIFPPELPKSLFRSRSTNSVSDLRAKTFYEEPQAGRKKTLLTKSRPEDLQRAYHPLTVTIGVKHEGTDSNTAHLISPYSRGPIRIISDSPKPAVSPVGSGKAHKRWLQRKNSLGKIVQYPSKILGKILPKRDSPKESAPPPLPVTESWPSRPVESLRRAETTVRRPKRSSDLERPEEPSKRWSIASTQAIRAERFSNSVDQPRMDRKKPEDSTLLLSTSNQSPHSSPQSHTFITPTRIHPHQLSPSPPSHLKRSLTQLDSATESPSSDKKLERNYAERRRPIRSIYSLGQGLAGKPHLPRTLTSEANTMDTVSSIARRIAARELDVNQHDSWDFLDYYAQRERGG</sequence>
<feature type="compositionally biased region" description="Polar residues" evidence="1">
    <location>
        <begin position="309"/>
        <end position="320"/>
    </location>
</feature>
<accession>A0A8H5D4D5</accession>
<evidence type="ECO:0000313" key="3">
    <source>
        <dbReference type="Proteomes" id="UP000518752"/>
    </source>
</evidence>
<feature type="compositionally biased region" description="Low complexity" evidence="1">
    <location>
        <begin position="270"/>
        <end position="286"/>
    </location>
</feature>
<organism evidence="2 3">
    <name type="scientific">Collybiopsis confluens</name>
    <dbReference type="NCBI Taxonomy" id="2823264"/>
    <lineage>
        <taxon>Eukaryota</taxon>
        <taxon>Fungi</taxon>
        <taxon>Dikarya</taxon>
        <taxon>Basidiomycota</taxon>
        <taxon>Agaricomycotina</taxon>
        <taxon>Agaricomycetes</taxon>
        <taxon>Agaricomycetidae</taxon>
        <taxon>Agaricales</taxon>
        <taxon>Marasmiineae</taxon>
        <taxon>Omphalotaceae</taxon>
        <taxon>Collybiopsis</taxon>
    </lineage>
</organism>
<feature type="compositionally biased region" description="Basic and acidic residues" evidence="1">
    <location>
        <begin position="257"/>
        <end position="266"/>
    </location>
</feature>
<name>A0A8H5D4D5_9AGAR</name>
<reference evidence="2 3" key="1">
    <citation type="journal article" date="2020" name="ISME J.">
        <title>Uncovering the hidden diversity of litter-decomposition mechanisms in mushroom-forming fungi.</title>
        <authorList>
            <person name="Floudas D."/>
            <person name="Bentzer J."/>
            <person name="Ahren D."/>
            <person name="Johansson T."/>
            <person name="Persson P."/>
            <person name="Tunlid A."/>
        </authorList>
    </citation>
    <scope>NUCLEOTIDE SEQUENCE [LARGE SCALE GENOMIC DNA]</scope>
    <source>
        <strain evidence="2 3">CBS 406.79</strain>
    </source>
</reference>
<dbReference type="OrthoDB" id="2945492at2759"/>
<protein>
    <submittedName>
        <fullName evidence="2">Uncharacterized protein</fullName>
    </submittedName>
</protein>
<keyword evidence="3" id="KW-1185">Reference proteome</keyword>
<gene>
    <name evidence="2" type="ORF">D9757_012729</name>
</gene>
<evidence type="ECO:0000256" key="1">
    <source>
        <dbReference type="SAM" id="MobiDB-lite"/>
    </source>
</evidence>
<feature type="compositionally biased region" description="Basic and acidic residues" evidence="1">
    <location>
        <begin position="321"/>
        <end position="333"/>
    </location>
</feature>
<dbReference type="EMBL" id="JAACJN010000272">
    <property type="protein sequence ID" value="KAF5353013.1"/>
    <property type="molecule type" value="Genomic_DNA"/>
</dbReference>